<reference evidence="1" key="1">
    <citation type="submission" date="2014-09" db="EMBL/GenBank/DDBJ databases">
        <authorList>
            <person name="Magalhaes I.L.F."/>
            <person name="Oliveira U."/>
            <person name="Santos F.R."/>
            <person name="Vidigal T.H.D.A."/>
            <person name="Brescovit A.D."/>
            <person name="Santos A.J."/>
        </authorList>
    </citation>
    <scope>NUCLEOTIDE SEQUENCE</scope>
    <source>
        <tissue evidence="1">Shoot tissue taken approximately 20 cm above the soil surface</tissue>
    </source>
</reference>
<dbReference type="EMBL" id="GBRH01197204">
    <property type="protein sequence ID" value="JAE00692.1"/>
    <property type="molecule type" value="Transcribed_RNA"/>
</dbReference>
<name>A0A0A9EKS4_ARUDO</name>
<proteinExistence type="predicted"/>
<sequence length="39" mass="4314">MLLPSCEICYHFQLIRQGKKVLLGAANDCPVGSSLFECE</sequence>
<protein>
    <submittedName>
        <fullName evidence="1">Uncharacterized protein</fullName>
    </submittedName>
</protein>
<evidence type="ECO:0000313" key="1">
    <source>
        <dbReference type="EMBL" id="JAE00692.1"/>
    </source>
</evidence>
<reference evidence="1" key="2">
    <citation type="journal article" date="2015" name="Data Brief">
        <title>Shoot transcriptome of the giant reed, Arundo donax.</title>
        <authorList>
            <person name="Barrero R.A."/>
            <person name="Guerrero F.D."/>
            <person name="Moolhuijzen P."/>
            <person name="Goolsby J.A."/>
            <person name="Tidwell J."/>
            <person name="Bellgard S.E."/>
            <person name="Bellgard M.I."/>
        </authorList>
    </citation>
    <scope>NUCLEOTIDE SEQUENCE</scope>
    <source>
        <tissue evidence="1">Shoot tissue taken approximately 20 cm above the soil surface</tissue>
    </source>
</reference>
<accession>A0A0A9EKS4</accession>
<organism evidence="1">
    <name type="scientific">Arundo donax</name>
    <name type="common">Giant reed</name>
    <name type="synonym">Donax arundinaceus</name>
    <dbReference type="NCBI Taxonomy" id="35708"/>
    <lineage>
        <taxon>Eukaryota</taxon>
        <taxon>Viridiplantae</taxon>
        <taxon>Streptophyta</taxon>
        <taxon>Embryophyta</taxon>
        <taxon>Tracheophyta</taxon>
        <taxon>Spermatophyta</taxon>
        <taxon>Magnoliopsida</taxon>
        <taxon>Liliopsida</taxon>
        <taxon>Poales</taxon>
        <taxon>Poaceae</taxon>
        <taxon>PACMAD clade</taxon>
        <taxon>Arundinoideae</taxon>
        <taxon>Arundineae</taxon>
        <taxon>Arundo</taxon>
    </lineage>
</organism>
<dbReference type="AlphaFoldDB" id="A0A0A9EKS4"/>